<feature type="region of interest" description="Disordered" evidence="1">
    <location>
        <begin position="12"/>
        <end position="70"/>
    </location>
</feature>
<dbReference type="PROSITE" id="PS50304">
    <property type="entry name" value="TUDOR"/>
    <property type="match status" value="7"/>
</dbReference>
<feature type="compositionally biased region" description="Polar residues" evidence="1">
    <location>
        <begin position="22"/>
        <end position="34"/>
    </location>
</feature>
<feature type="compositionally biased region" description="Basic and acidic residues" evidence="1">
    <location>
        <begin position="521"/>
        <end position="531"/>
    </location>
</feature>
<feature type="compositionally biased region" description="Low complexity" evidence="1">
    <location>
        <begin position="40"/>
        <end position="59"/>
    </location>
</feature>
<feature type="domain" description="Tudor" evidence="2">
    <location>
        <begin position="1826"/>
        <end position="1881"/>
    </location>
</feature>
<sequence length="2303" mass="264222">MAYNYFNRNFDTSWGEEHPQQVGRQTMPQSSVSQRLMKYQQQSHSGQSPQAQAQPSQPGVYSPQHYPMNQGQNAQMQNMLNYQHIQGQMCTPPPVYEKNNQFIDRVFTTSPTLSVGSSHLAIISHIEDGPYSFSIQLKSAIEEVLPHIKNVLNQYTPSLISSPILPGTTVMGRSKTDLEYRRCFVMNVYTNSCVVYYIDYGSLEELPYSEIYQLPTAAIDIAPPQALRFCLAELEDVNITTLSKEFFSKLLNRQVHIRVTEREGPLYHYCDMHFEGQNIKELLVNLNSPLEYTNQFPPRGREMSVVVSYVDSPTQFFVQYSSEISVLGQILESMRLYGPTQPRLQNLDSINIGSPVACLFSQDNLWYRGLVIGVDSDKINVFFVDYGNRDNVSVNQLCNISRSLVKKWRSQAVECCLSGFENATPDPILASLMEELTLGLRFTLKLRSMLNGNRLSVELINDKGQNINKMIEEKAEARALELSKLSISIPKTNLNKKEYQSPQAVNLGDSGGNRWNAGRKSSGDRDSENNRFIRPPHNQHDDRCDDYKQNRGRAEGGDPKSKSSVLTKMNDGNDLRETESSENSWKADKKTDNFYERKYTDRTDKDSNKFDRKNRYEDHENNRFGERGNVKEGRGDKFGERREKFVDRDNNKYKGDKDRQNRFSDRSFQEDRPNRFHDRNFQEDRSNRFNDRNFQEDRPNRHDRSSQEDRLNRYSDRSFQDDRPDRRDRYNNKARSDYSENDKFSDKTDRSNRYDKNDRTNKDGDNRFNKDGSNRFNRDGNNRFNRDGNNSFNRDGNNSFNREQGGERKRFDKNDRPPRFNRDFGSNKSFGEETNKNFEPVVNVKELQNESWDEEASVVPASQIVSSFSQLDISEGQEITAHFCFMNAPNDIYVQLTESETTLVKIREAISAHSNSSSGSIACSDMVRAMPVLARYPDDGLLYRAIVREIFKPSDKVSVMYVDYGNLATVSSFDIFTITKELASTPIQALRVVLNNLKPPENGWPSELTRYQTMYENFGPITVNITKVKIVDGEMVANAIASESLVSQFERGSEEASPVKQTSVPNENVQSVEKPENEHVPGLIFLDVWAEKLDLLLDQFLYSKKIAKLKENLYLVNIEAANVEVMAEVLPGKKLTQEIPERHIINVMKIGEDRLFVDFYNLDGDDCGEGSDISLTICPVCPFPVVNRVDYFYLCHYEGAILYLQKSKDAGKNSEMLEELFEFYENTPVQKVDWEPGMLCCAKSADGNWYRAKVINGPDMMIKYIDYGNTEKVGLDQLRKLDKKFTNDPEFCFPVVLPVELKQNEVPFEDLVGMFEFKVSLLKNNLGKWVGDLVFMSTGERLSDKLVNNGQATLKPNSLFAPENLPVDWDFRIGMKFSVVVSHVDSPTMFWVQLTRDIDRIEAVQEALTDALKPGKEGQVFAALYQQDSIWYRAIKTKNDEVRFIDYGNTDIALERRPIPEEFMKPESGYALQFFLCVKPIGNDWSEDANKIFEDFIERELEAKIISLSYKIVVDLISEGTSLSDLLIKGNHGTFTDHTPQFVSEAMPETTNKSNVTQNKHFSRPLPQNPNTDLPGVQKVYICYLNSVNNFSIQYESQSKELENLLGSLLEANTFEKLTDFEVGDLVAAQFPEDDLWYRARVLSKDPLKAVFVDYGNTSYISEVRKLPEEMFGLPQYAIPCSLNIDETEDLNEKFYQLHKSGDAPFEVVYTTRGDPNIVTLKHFEGDDILNDILPSNDSIIKKSQENLSPPKETVKLDDEKEESTKIQSKLSPEKPEHLECFKSCLIAYFKSPSLFYTQTPEHSTQVEELNEKLADADNFPDVSSPLKLGDKVLARFPEDNAWYRAVVIELPNTVLFIDYGNESKVEEFKKLPETMDSPQLVYKCSLVKPEGVETWSESAVDKFKSMINLEIYFDVYVFQDGDEKMVDLYVSGKSLSDELGKLCEQNQQELKQCILTHFNTLNDFYIQNINSPELMIIESAMQNQLTPIDLKDVKIGDFIVCPFEEPESFYRAKVLDVNPLKVYSVDCGNIDIVEKAFKMPDDIKNLPPLALHCSLNFNDKTLEGELGERLVQLAGDLEKIEYTIIGESHDKKIIQLYTGGEKFINEDKINDQNKQTDIKNVRVVEGFVSYFETLNKFFIQENTDEIDRMSDILNSRELEEQNVIKIGDLIAANFPEDGVWYRSRVIEVEPIQKVLFVDYGNTLDVTDVRQLPKELVNVPPQCVEVSLNRKNGDTVWPEDANQAARDMFDKYKVKITQWTRDGCKEHNIKFEGNDPTNYFENSILPEGSFETSKDDVFRPSKE</sequence>
<dbReference type="Pfam" id="PF00567">
    <property type="entry name" value="TUDOR"/>
    <property type="match status" value="9"/>
</dbReference>
<feature type="compositionally biased region" description="Basic and acidic residues" evidence="1">
    <location>
        <begin position="538"/>
        <end position="561"/>
    </location>
</feature>
<dbReference type="SUPFAM" id="SSF63748">
    <property type="entry name" value="Tudor/PWWP/MBT"/>
    <property type="match status" value="9"/>
</dbReference>
<feature type="domain" description="Tudor" evidence="2">
    <location>
        <begin position="2164"/>
        <end position="2221"/>
    </location>
</feature>
<feature type="compositionally biased region" description="Basic and acidic residues" evidence="1">
    <location>
        <begin position="804"/>
        <end position="822"/>
    </location>
</feature>
<feature type="compositionally biased region" description="Basic and acidic residues" evidence="1">
    <location>
        <begin position="604"/>
        <end position="786"/>
    </location>
</feature>
<feature type="compositionally biased region" description="Basic and acidic residues" evidence="1">
    <location>
        <begin position="1753"/>
        <end position="1765"/>
    </location>
</feature>
<dbReference type="RefSeq" id="XP_014243011.1">
    <property type="nucleotide sequence ID" value="XM_014387525.2"/>
</dbReference>
<evidence type="ECO:0000259" key="2">
    <source>
        <dbReference type="PROSITE" id="PS50304"/>
    </source>
</evidence>
<dbReference type="EnsemblMetazoa" id="XM_014387525.2">
    <property type="protein sequence ID" value="XP_014243011.1"/>
    <property type="gene ID" value="LOC106663031"/>
</dbReference>
<name>A0A8I6RBJ5_CIMLE</name>
<feature type="compositionally biased region" description="Basic and acidic residues" evidence="1">
    <location>
        <begin position="571"/>
        <end position="588"/>
    </location>
</feature>
<dbReference type="InterPro" id="IPR002999">
    <property type="entry name" value="Tudor"/>
</dbReference>
<dbReference type="PANTHER" id="PTHR22948">
    <property type="entry name" value="TUDOR DOMAIN CONTAINING PROTEIN"/>
    <property type="match status" value="1"/>
</dbReference>
<reference evidence="3" key="1">
    <citation type="submission" date="2022-01" db="UniProtKB">
        <authorList>
            <consortium name="EnsemblMetazoa"/>
        </authorList>
    </citation>
    <scope>IDENTIFICATION</scope>
</reference>
<dbReference type="Gene3D" id="2.40.50.90">
    <property type="match status" value="2"/>
</dbReference>
<feature type="region of interest" description="Disordered" evidence="1">
    <location>
        <begin position="498"/>
        <end position="588"/>
    </location>
</feature>
<dbReference type="Gene3D" id="2.30.30.140">
    <property type="match status" value="9"/>
</dbReference>
<dbReference type="OrthoDB" id="9989103at2759"/>
<dbReference type="InterPro" id="IPR050621">
    <property type="entry name" value="Tudor_domain_containing"/>
</dbReference>
<proteinExistence type="predicted"/>
<dbReference type="InterPro" id="IPR014002">
    <property type="entry name" value="Agenet_dom_plant"/>
</dbReference>
<feature type="region of interest" description="Disordered" evidence="1">
    <location>
        <begin position="1052"/>
        <end position="1073"/>
    </location>
</feature>
<accession>A0A8I6RBJ5</accession>
<dbReference type="GeneID" id="106663031"/>
<feature type="domain" description="Tudor" evidence="2">
    <location>
        <begin position="163"/>
        <end position="221"/>
    </location>
</feature>
<dbReference type="InterPro" id="IPR035437">
    <property type="entry name" value="SNase_OB-fold_sf"/>
</dbReference>
<feature type="region of interest" description="Disordered" evidence="1">
    <location>
        <begin position="604"/>
        <end position="834"/>
    </location>
</feature>
<evidence type="ECO:0000313" key="4">
    <source>
        <dbReference type="Proteomes" id="UP000494040"/>
    </source>
</evidence>
<dbReference type="SMART" id="SM00333">
    <property type="entry name" value="TUDOR"/>
    <property type="match status" value="9"/>
</dbReference>
<feature type="compositionally biased region" description="Low complexity" evidence="1">
    <location>
        <begin position="787"/>
        <end position="802"/>
    </location>
</feature>
<feature type="domain" description="Tudor" evidence="2">
    <location>
        <begin position="1620"/>
        <end position="1676"/>
    </location>
</feature>
<evidence type="ECO:0000256" key="1">
    <source>
        <dbReference type="SAM" id="MobiDB-lite"/>
    </source>
</evidence>
<feature type="domain" description="Tudor" evidence="2">
    <location>
        <begin position="1233"/>
        <end position="1288"/>
    </location>
</feature>
<dbReference type="PANTHER" id="PTHR22948:SF29">
    <property type="entry name" value="FI02030P-RELATED"/>
    <property type="match status" value="1"/>
</dbReference>
<feature type="domain" description="Tudor" evidence="2">
    <location>
        <begin position="925"/>
        <end position="985"/>
    </location>
</feature>
<dbReference type="Proteomes" id="UP000494040">
    <property type="component" value="Unassembled WGS sequence"/>
</dbReference>
<feature type="domain" description="Tudor" evidence="2">
    <location>
        <begin position="349"/>
        <end position="407"/>
    </location>
</feature>
<organism evidence="3 4">
    <name type="scientific">Cimex lectularius</name>
    <name type="common">Bed bug</name>
    <name type="synonym">Acanthia lectularia</name>
    <dbReference type="NCBI Taxonomy" id="79782"/>
    <lineage>
        <taxon>Eukaryota</taxon>
        <taxon>Metazoa</taxon>
        <taxon>Ecdysozoa</taxon>
        <taxon>Arthropoda</taxon>
        <taxon>Hexapoda</taxon>
        <taxon>Insecta</taxon>
        <taxon>Pterygota</taxon>
        <taxon>Neoptera</taxon>
        <taxon>Paraneoptera</taxon>
        <taxon>Hemiptera</taxon>
        <taxon>Heteroptera</taxon>
        <taxon>Panheteroptera</taxon>
        <taxon>Cimicomorpha</taxon>
        <taxon>Cimicidae</taxon>
        <taxon>Cimex</taxon>
    </lineage>
</organism>
<feature type="compositionally biased region" description="Polar residues" evidence="1">
    <location>
        <begin position="1059"/>
        <end position="1071"/>
    </location>
</feature>
<dbReference type="GO" id="GO:0005737">
    <property type="term" value="C:cytoplasm"/>
    <property type="evidence" value="ECO:0007669"/>
    <property type="project" value="UniProtKB-ARBA"/>
</dbReference>
<keyword evidence="4" id="KW-1185">Reference proteome</keyword>
<protein>
    <recommendedName>
        <fullName evidence="2">Tudor domain-containing protein</fullName>
    </recommendedName>
</protein>
<dbReference type="KEGG" id="clec:106663031"/>
<dbReference type="SMART" id="SM00743">
    <property type="entry name" value="Agenet"/>
    <property type="match status" value="3"/>
</dbReference>
<feature type="region of interest" description="Disordered" evidence="1">
    <location>
        <begin position="1742"/>
        <end position="1770"/>
    </location>
</feature>
<dbReference type="OMA" id="CSQYIVL"/>
<evidence type="ECO:0000313" key="3">
    <source>
        <dbReference type="EnsemblMetazoa" id="XP_014243011.1"/>
    </source>
</evidence>
<dbReference type="CDD" id="cd20379">
    <property type="entry name" value="Tudor_dTUD-like"/>
    <property type="match status" value="1"/>
</dbReference>